<proteinExistence type="predicted"/>
<dbReference type="InterPro" id="IPR025339">
    <property type="entry name" value="DUF4245"/>
</dbReference>
<sequence>MPNKKPRIMNDYRDLVWSLIPLVLIAVVFAGLTSQCSFAANGPTQGTIPSFDADAALRSDAQNLRFPVREPALPANWKPNSGSRDTITAAGGGTVSTIGYITGAGTYMELNQSDATEEVLVDHVVGTRYATGTQETGSQKWVVYDEPGAEPAWVADFGDSRALIRGAGDTAAFETLAAAVTAAQPLPTR</sequence>
<accession>A0A846XDR8</accession>
<evidence type="ECO:0000313" key="2">
    <source>
        <dbReference type="Proteomes" id="UP000565715"/>
    </source>
</evidence>
<dbReference type="RefSeq" id="WP_068043187.1">
    <property type="nucleotide sequence ID" value="NZ_JAAXOO010000003.1"/>
</dbReference>
<keyword evidence="2" id="KW-1185">Reference proteome</keyword>
<comment type="caution">
    <text evidence="1">The sequence shown here is derived from an EMBL/GenBank/DDBJ whole genome shotgun (WGS) entry which is preliminary data.</text>
</comment>
<dbReference type="EMBL" id="JAAXOO010000003">
    <property type="protein sequence ID" value="NKY34228.1"/>
    <property type="molecule type" value="Genomic_DNA"/>
</dbReference>
<dbReference type="Pfam" id="PF14030">
    <property type="entry name" value="DUF4245"/>
    <property type="match status" value="1"/>
</dbReference>
<protein>
    <submittedName>
        <fullName evidence="1">DUF4245 domain-containing protein</fullName>
    </submittedName>
</protein>
<name>A0A846XDR8_9NOCA</name>
<dbReference type="Proteomes" id="UP000565715">
    <property type="component" value="Unassembled WGS sequence"/>
</dbReference>
<dbReference type="AlphaFoldDB" id="A0A846XDR8"/>
<reference evidence="1 2" key="1">
    <citation type="submission" date="2020-04" db="EMBL/GenBank/DDBJ databases">
        <title>MicrobeNet Type strains.</title>
        <authorList>
            <person name="Nicholson A.C."/>
        </authorList>
    </citation>
    <scope>NUCLEOTIDE SEQUENCE [LARGE SCALE GENOMIC DNA]</scope>
    <source>
        <strain evidence="1 2">DSM 45078</strain>
    </source>
</reference>
<organism evidence="1 2">
    <name type="scientific">Nocardia speluncae</name>
    <dbReference type="NCBI Taxonomy" id="419477"/>
    <lineage>
        <taxon>Bacteria</taxon>
        <taxon>Bacillati</taxon>
        <taxon>Actinomycetota</taxon>
        <taxon>Actinomycetes</taxon>
        <taxon>Mycobacteriales</taxon>
        <taxon>Nocardiaceae</taxon>
        <taxon>Nocardia</taxon>
    </lineage>
</organism>
<gene>
    <name evidence="1" type="ORF">HGA13_14230</name>
</gene>
<evidence type="ECO:0000313" key="1">
    <source>
        <dbReference type="EMBL" id="NKY34228.1"/>
    </source>
</evidence>